<name>M7ZMW9_TRIUA</name>
<reference evidence="2" key="1">
    <citation type="journal article" date="2013" name="Nature">
        <title>Draft genome of the wheat A-genome progenitor Triticum urartu.</title>
        <authorList>
            <person name="Ling H.Q."/>
            <person name="Zhao S."/>
            <person name="Liu D."/>
            <person name="Wang J."/>
            <person name="Sun H."/>
            <person name="Zhang C."/>
            <person name="Fan H."/>
            <person name="Li D."/>
            <person name="Dong L."/>
            <person name="Tao Y."/>
            <person name="Gao C."/>
            <person name="Wu H."/>
            <person name="Li Y."/>
            <person name="Cui Y."/>
            <person name="Guo X."/>
            <person name="Zheng S."/>
            <person name="Wang B."/>
            <person name="Yu K."/>
            <person name="Liang Q."/>
            <person name="Yang W."/>
            <person name="Lou X."/>
            <person name="Chen J."/>
            <person name="Feng M."/>
            <person name="Jian J."/>
            <person name="Zhang X."/>
            <person name="Luo G."/>
            <person name="Jiang Y."/>
            <person name="Liu J."/>
            <person name="Wang Z."/>
            <person name="Sha Y."/>
            <person name="Zhang B."/>
            <person name="Wu H."/>
            <person name="Tang D."/>
            <person name="Shen Q."/>
            <person name="Xue P."/>
            <person name="Zou S."/>
            <person name="Wang X."/>
            <person name="Liu X."/>
            <person name="Wang F."/>
            <person name="Yang Y."/>
            <person name="An X."/>
            <person name="Dong Z."/>
            <person name="Zhang K."/>
            <person name="Zhang X."/>
            <person name="Luo M.C."/>
            <person name="Dvorak J."/>
            <person name="Tong Y."/>
            <person name="Wang J."/>
            <person name="Yang H."/>
            <person name="Li Z."/>
            <person name="Wang D."/>
            <person name="Zhang A."/>
            <person name="Wang J."/>
        </authorList>
    </citation>
    <scope>NUCLEOTIDE SEQUENCE</scope>
</reference>
<dbReference type="EMBL" id="KD054625">
    <property type="protein sequence ID" value="EMS64558.1"/>
    <property type="molecule type" value="Genomic_DNA"/>
</dbReference>
<protein>
    <submittedName>
        <fullName evidence="2">Uncharacterized protein</fullName>
    </submittedName>
</protein>
<accession>M7ZMW9</accession>
<feature type="compositionally biased region" description="Basic and acidic residues" evidence="1">
    <location>
        <begin position="1"/>
        <end position="21"/>
    </location>
</feature>
<sequence length="112" mass="12096">MEPGHEGERKERKEKGHKEKNGYLAFLKSTGARVHLVPKPSSQAPTSIVVIPGSAKPGLQKKLGGSSLQSRESAWWSLLFEGKVLGNEPLAKSFGDLKDVCSDVGNVVDDKL</sequence>
<proteinExistence type="predicted"/>
<feature type="region of interest" description="Disordered" evidence="1">
    <location>
        <begin position="1"/>
        <end position="22"/>
    </location>
</feature>
<evidence type="ECO:0000256" key="1">
    <source>
        <dbReference type="SAM" id="MobiDB-lite"/>
    </source>
</evidence>
<gene>
    <name evidence="2" type="ORF">TRIUR3_06063</name>
</gene>
<dbReference type="AlphaFoldDB" id="M7ZMW9"/>
<evidence type="ECO:0000313" key="2">
    <source>
        <dbReference type="EMBL" id="EMS64558.1"/>
    </source>
</evidence>
<organism evidence="2">
    <name type="scientific">Triticum urartu</name>
    <name type="common">Red wild einkorn</name>
    <name type="synonym">Crithodium urartu</name>
    <dbReference type="NCBI Taxonomy" id="4572"/>
    <lineage>
        <taxon>Eukaryota</taxon>
        <taxon>Viridiplantae</taxon>
        <taxon>Streptophyta</taxon>
        <taxon>Embryophyta</taxon>
        <taxon>Tracheophyta</taxon>
        <taxon>Spermatophyta</taxon>
        <taxon>Magnoliopsida</taxon>
        <taxon>Liliopsida</taxon>
        <taxon>Poales</taxon>
        <taxon>Poaceae</taxon>
        <taxon>BOP clade</taxon>
        <taxon>Pooideae</taxon>
        <taxon>Triticodae</taxon>
        <taxon>Triticeae</taxon>
        <taxon>Triticinae</taxon>
        <taxon>Triticum</taxon>
    </lineage>
</organism>